<organism evidence="1 2">
    <name type="scientific">Candidatus Promineifilum breve</name>
    <dbReference type="NCBI Taxonomy" id="1806508"/>
    <lineage>
        <taxon>Bacteria</taxon>
        <taxon>Bacillati</taxon>
        <taxon>Chloroflexota</taxon>
        <taxon>Ardenticatenia</taxon>
        <taxon>Candidatus Promineifilales</taxon>
        <taxon>Candidatus Promineifilaceae</taxon>
        <taxon>Candidatus Promineifilum</taxon>
    </lineage>
</organism>
<dbReference type="AlphaFoldDB" id="A0A160T0B2"/>
<protein>
    <submittedName>
        <fullName evidence="1">Uncharacterized protein</fullName>
    </submittedName>
</protein>
<proteinExistence type="predicted"/>
<evidence type="ECO:0000313" key="2">
    <source>
        <dbReference type="Proteomes" id="UP000215027"/>
    </source>
</evidence>
<evidence type="ECO:0000313" key="1">
    <source>
        <dbReference type="EMBL" id="CUS03341.2"/>
    </source>
</evidence>
<accession>A0A160T0B2</accession>
<sequence>MTQNAATSRNRYFWLKPNLCVGDIILATFTNMYTRPVFVQGIITMEPKDKRASSQYFRTH</sequence>
<gene>
    <name evidence="1" type="ORF">CFX0092_A1463</name>
</gene>
<dbReference type="Proteomes" id="UP000215027">
    <property type="component" value="Chromosome I"/>
</dbReference>
<dbReference type="EMBL" id="LN890655">
    <property type="protein sequence ID" value="CUS03341.2"/>
    <property type="molecule type" value="Genomic_DNA"/>
</dbReference>
<reference evidence="1" key="1">
    <citation type="submission" date="2016-01" db="EMBL/GenBank/DDBJ databases">
        <authorList>
            <person name="Mcilroy J.S."/>
            <person name="Karst M S."/>
            <person name="Albertsen M."/>
        </authorList>
    </citation>
    <scope>NUCLEOTIDE SEQUENCE</scope>
    <source>
        <strain evidence="1">Cfx-K</strain>
    </source>
</reference>
<keyword evidence="2" id="KW-1185">Reference proteome</keyword>
<dbReference type="KEGG" id="pbf:CFX0092_A1463"/>
<name>A0A160T0B2_9CHLR</name>